<evidence type="ECO:0000256" key="1">
    <source>
        <dbReference type="ARBA" id="ARBA00023157"/>
    </source>
</evidence>
<organism evidence="2 3">
    <name type="scientific">Glossina palpalis gambiensis</name>
    <dbReference type="NCBI Taxonomy" id="67801"/>
    <lineage>
        <taxon>Eukaryota</taxon>
        <taxon>Metazoa</taxon>
        <taxon>Ecdysozoa</taxon>
        <taxon>Arthropoda</taxon>
        <taxon>Hexapoda</taxon>
        <taxon>Insecta</taxon>
        <taxon>Pterygota</taxon>
        <taxon>Neoptera</taxon>
        <taxon>Endopterygota</taxon>
        <taxon>Diptera</taxon>
        <taxon>Brachycera</taxon>
        <taxon>Muscomorpha</taxon>
        <taxon>Hippoboscoidea</taxon>
        <taxon>Glossinidae</taxon>
        <taxon>Glossina</taxon>
    </lineage>
</organism>
<dbReference type="Gene3D" id="3.90.550.10">
    <property type="entry name" value="Spore Coat Polysaccharide Biosynthesis Protein SpsA, Chain A"/>
    <property type="match status" value="1"/>
</dbReference>
<dbReference type="GO" id="GO:0005794">
    <property type="term" value="C:Golgi apparatus"/>
    <property type="evidence" value="ECO:0007669"/>
    <property type="project" value="TreeGrafter"/>
</dbReference>
<proteinExistence type="predicted"/>
<dbReference type="Proteomes" id="UP000092460">
    <property type="component" value="Unassembled WGS sequence"/>
</dbReference>
<sequence>MDVWGVENPEILFRQCDGSLEIIPCSHASHVFSRRHRCSFPGGRGYVFARNIRLTAEVWMKEYKKYYYSAVSLAANMSRDKGYFSVDLCELANVNGFIKTLVIMKSRVFFESFQIIIKLDLVSGNVLINLLIRPPFDNLCKVHAFGQFSSNGNKVDHKSQRTVAFVHLY</sequence>
<dbReference type="GO" id="GO:0004653">
    <property type="term" value="F:polypeptide N-acetylgalactosaminyltransferase activity"/>
    <property type="evidence" value="ECO:0007669"/>
    <property type="project" value="TreeGrafter"/>
</dbReference>
<reference evidence="3" key="1">
    <citation type="submission" date="2015-01" db="EMBL/GenBank/DDBJ databases">
        <authorList>
            <person name="Aksoy S."/>
            <person name="Warren W."/>
            <person name="Wilson R.K."/>
        </authorList>
    </citation>
    <scope>NUCLEOTIDE SEQUENCE [LARGE SCALE GENOMIC DNA]</scope>
    <source>
        <strain evidence="3">IAEA</strain>
    </source>
</reference>
<dbReference type="VEuPathDB" id="VectorBase:GPPI012119"/>
<dbReference type="STRING" id="67801.A0A1B0AXL7"/>
<accession>A0A1B0AXL7</accession>
<keyword evidence="3" id="KW-1185">Reference proteome</keyword>
<keyword evidence="1" id="KW-1015">Disulfide bond</keyword>
<dbReference type="GO" id="GO:0006493">
    <property type="term" value="P:protein O-linked glycosylation"/>
    <property type="evidence" value="ECO:0007669"/>
    <property type="project" value="TreeGrafter"/>
</dbReference>
<evidence type="ECO:0000313" key="3">
    <source>
        <dbReference type="Proteomes" id="UP000092460"/>
    </source>
</evidence>
<evidence type="ECO:0000313" key="2">
    <source>
        <dbReference type="EnsemblMetazoa" id="GPPI012119-PA"/>
    </source>
</evidence>
<dbReference type="EMBL" id="JXJN01005315">
    <property type="status" value="NOT_ANNOTATED_CDS"/>
    <property type="molecule type" value="Genomic_DNA"/>
</dbReference>
<reference evidence="2" key="2">
    <citation type="submission" date="2020-05" db="UniProtKB">
        <authorList>
            <consortium name="EnsemblMetazoa"/>
        </authorList>
    </citation>
    <scope>IDENTIFICATION</scope>
    <source>
        <strain evidence="2">IAEA</strain>
    </source>
</reference>
<dbReference type="PANTHER" id="PTHR11675:SF119">
    <property type="entry name" value="POLYPEPTIDE N-ACETYLGALACTOSAMINYLTRANSFERASE 2"/>
    <property type="match status" value="1"/>
</dbReference>
<dbReference type="EnsemblMetazoa" id="GPPI012119-RA">
    <property type="protein sequence ID" value="GPPI012119-PA"/>
    <property type="gene ID" value="GPPI012119"/>
</dbReference>
<dbReference type="PANTHER" id="PTHR11675">
    <property type="entry name" value="N-ACETYLGALACTOSAMINYLTRANSFERASE"/>
    <property type="match status" value="1"/>
</dbReference>
<name>A0A1B0AXL7_9MUSC</name>
<dbReference type="InterPro" id="IPR029044">
    <property type="entry name" value="Nucleotide-diphossugar_trans"/>
</dbReference>
<dbReference type="AlphaFoldDB" id="A0A1B0AXL7"/>
<protein>
    <submittedName>
        <fullName evidence="2">Uncharacterized protein</fullName>
    </submittedName>
</protein>
<dbReference type="EMBL" id="JXJN01005314">
    <property type="status" value="NOT_ANNOTATED_CDS"/>
    <property type="molecule type" value="Genomic_DNA"/>
</dbReference>